<dbReference type="NCBIfam" id="TIGR00029">
    <property type="entry name" value="S20"/>
    <property type="match status" value="1"/>
</dbReference>
<dbReference type="GO" id="GO:0006412">
    <property type="term" value="P:translation"/>
    <property type="evidence" value="ECO:0007669"/>
    <property type="project" value="InterPro"/>
</dbReference>
<dbReference type="HAMAP" id="MF_00500">
    <property type="entry name" value="Ribosomal_bS20"/>
    <property type="match status" value="1"/>
</dbReference>
<comment type="similarity">
    <text evidence="1">Belongs to the bacterial ribosomal protein bS20 family.</text>
</comment>
<protein>
    <submittedName>
        <fullName evidence="6">Ribosomal protein S20</fullName>
    </submittedName>
</protein>
<evidence type="ECO:0000256" key="4">
    <source>
        <dbReference type="ARBA" id="ARBA00022980"/>
    </source>
</evidence>
<evidence type="ECO:0000256" key="1">
    <source>
        <dbReference type="ARBA" id="ARBA00007634"/>
    </source>
</evidence>
<keyword evidence="6" id="KW-0934">Plastid</keyword>
<keyword evidence="5" id="KW-0687">Ribonucleoprotein</keyword>
<proteinExistence type="inferred from homology"/>
<gene>
    <name evidence="6" type="primary">rps20</name>
</gene>
<dbReference type="InterPro" id="IPR002583">
    <property type="entry name" value="Ribosomal_bS20"/>
</dbReference>
<sequence length="90" mass="10568">MKKNFSAIKRNQISLRNRDRNKKYKTSVKTSIKKYLLSLENNNYICSDFNVQYLSIVYQRIDKAVKTGIIHKNKAARKKSRLAKLMKVSS</sequence>
<dbReference type="EMBL" id="MK814736">
    <property type="protein sequence ID" value="QCI08791.1"/>
    <property type="molecule type" value="Genomic_DNA"/>
</dbReference>
<evidence type="ECO:0000256" key="3">
    <source>
        <dbReference type="ARBA" id="ARBA00022884"/>
    </source>
</evidence>
<keyword evidence="2" id="KW-0699">rRNA-binding</keyword>
<dbReference type="GO" id="GO:0015935">
    <property type="term" value="C:small ribosomal subunit"/>
    <property type="evidence" value="ECO:0007669"/>
    <property type="project" value="TreeGrafter"/>
</dbReference>
<dbReference type="GO" id="GO:0070181">
    <property type="term" value="F:small ribosomal subunit rRNA binding"/>
    <property type="evidence" value="ECO:0007669"/>
    <property type="project" value="TreeGrafter"/>
</dbReference>
<evidence type="ECO:0000256" key="5">
    <source>
        <dbReference type="ARBA" id="ARBA00023274"/>
    </source>
</evidence>
<evidence type="ECO:0000256" key="2">
    <source>
        <dbReference type="ARBA" id="ARBA00022730"/>
    </source>
</evidence>
<dbReference type="Gene3D" id="1.20.58.110">
    <property type="entry name" value="Ribosomal protein S20"/>
    <property type="match status" value="1"/>
</dbReference>
<geneLocation type="plastid" evidence="6"/>
<dbReference type="PANTHER" id="PTHR33398">
    <property type="entry name" value="30S RIBOSOMAL PROTEIN S20"/>
    <property type="match status" value="1"/>
</dbReference>
<dbReference type="Pfam" id="PF01649">
    <property type="entry name" value="Ribosomal_S20p"/>
    <property type="match status" value="1"/>
</dbReference>
<dbReference type="AlphaFoldDB" id="A0A4D6X167"/>
<keyword evidence="3" id="KW-0694">RNA-binding</keyword>
<dbReference type="InterPro" id="IPR036510">
    <property type="entry name" value="Ribosomal_bS20_sf"/>
</dbReference>
<accession>A0A4D6X167</accession>
<dbReference type="PANTHER" id="PTHR33398:SF1">
    <property type="entry name" value="SMALL RIBOSOMAL SUBUNIT PROTEIN BS20C"/>
    <property type="match status" value="1"/>
</dbReference>
<dbReference type="GO" id="GO:0003735">
    <property type="term" value="F:structural constituent of ribosome"/>
    <property type="evidence" value="ECO:0007669"/>
    <property type="project" value="InterPro"/>
</dbReference>
<organism evidence="6">
    <name type="scientific">Sphondylothamnion multifidum</name>
    <dbReference type="NCBI Taxonomy" id="193186"/>
    <lineage>
        <taxon>Eukaryota</taxon>
        <taxon>Rhodophyta</taxon>
        <taxon>Florideophyceae</taxon>
        <taxon>Rhodymeniophycidae</taxon>
        <taxon>Ceramiales</taxon>
        <taxon>Ceramiaceae</taxon>
        <taxon>Sphondylothamnion</taxon>
    </lineage>
</organism>
<reference evidence="6" key="1">
    <citation type="journal article" date="2019" name="Mol. Phylogenet. Evol.">
        <title>Morphological evolution and classification of the red algal order Ceramiales inferred using plastid phylogenomics.</title>
        <authorList>
            <person name="Diaz-Tapia P."/>
            <person name="Pasella M.M."/>
            <person name="Verbruggen H."/>
            <person name="Maggs C.A."/>
        </authorList>
    </citation>
    <scope>NUCLEOTIDE SEQUENCE</scope>
    <source>
        <strain evidence="6">PD2995</strain>
    </source>
</reference>
<reference evidence="6" key="2">
    <citation type="submission" date="2019-04" db="EMBL/GenBank/DDBJ databases">
        <authorList>
            <person name="Pasella M."/>
        </authorList>
    </citation>
    <scope>NUCLEOTIDE SEQUENCE</scope>
    <source>
        <strain evidence="6">PD2995</strain>
    </source>
</reference>
<evidence type="ECO:0000313" key="6">
    <source>
        <dbReference type="EMBL" id="QCI08791.1"/>
    </source>
</evidence>
<dbReference type="SUPFAM" id="SSF46992">
    <property type="entry name" value="Ribosomal protein S20"/>
    <property type="match status" value="1"/>
</dbReference>
<keyword evidence="4 6" id="KW-0689">Ribosomal protein</keyword>
<name>A0A4D6X167_9FLOR</name>
<dbReference type="GO" id="GO:0005829">
    <property type="term" value="C:cytosol"/>
    <property type="evidence" value="ECO:0007669"/>
    <property type="project" value="TreeGrafter"/>
</dbReference>